<proteinExistence type="predicted"/>
<organism evidence="1 2">
    <name type="scientific">Gossypium tomentosum</name>
    <name type="common">Hawaiian cotton</name>
    <name type="synonym">Gossypium sandvicense</name>
    <dbReference type="NCBI Taxonomy" id="34277"/>
    <lineage>
        <taxon>Eukaryota</taxon>
        <taxon>Viridiplantae</taxon>
        <taxon>Streptophyta</taxon>
        <taxon>Embryophyta</taxon>
        <taxon>Tracheophyta</taxon>
        <taxon>Spermatophyta</taxon>
        <taxon>Magnoliopsida</taxon>
        <taxon>eudicotyledons</taxon>
        <taxon>Gunneridae</taxon>
        <taxon>Pentapetalae</taxon>
        <taxon>rosids</taxon>
        <taxon>malvids</taxon>
        <taxon>Malvales</taxon>
        <taxon>Malvaceae</taxon>
        <taxon>Malvoideae</taxon>
        <taxon>Gossypium</taxon>
    </lineage>
</organism>
<dbReference type="AlphaFoldDB" id="A0A5D2KLB7"/>
<evidence type="ECO:0000313" key="2">
    <source>
        <dbReference type="Proteomes" id="UP000322667"/>
    </source>
</evidence>
<keyword evidence="2" id="KW-1185">Reference proteome</keyword>
<dbReference type="Proteomes" id="UP000322667">
    <property type="component" value="Chromosome D06"/>
</dbReference>
<dbReference type="EMBL" id="CM017628">
    <property type="protein sequence ID" value="TYH67599.1"/>
    <property type="molecule type" value="Genomic_DNA"/>
</dbReference>
<sequence length="90" mass="10039">MRCACNRANRKLYERSPGSDYGGVNDVQVTGDEPAWREGARGFGAEALHARGGGLAQLQRLRLEAQRLGTWNARLFYKPLGFLEFGLLWA</sequence>
<protein>
    <submittedName>
        <fullName evidence="1">Uncharacterized protein</fullName>
    </submittedName>
</protein>
<reference evidence="1 2" key="1">
    <citation type="submission" date="2019-07" db="EMBL/GenBank/DDBJ databases">
        <title>WGS assembly of Gossypium tomentosum.</title>
        <authorList>
            <person name="Chen Z.J."/>
            <person name="Sreedasyam A."/>
            <person name="Ando A."/>
            <person name="Song Q."/>
            <person name="De L."/>
            <person name="Hulse-Kemp A."/>
            <person name="Ding M."/>
            <person name="Ye W."/>
            <person name="Kirkbride R."/>
            <person name="Jenkins J."/>
            <person name="Plott C."/>
            <person name="Lovell J."/>
            <person name="Lin Y.-M."/>
            <person name="Vaughn R."/>
            <person name="Liu B."/>
            <person name="Li W."/>
            <person name="Simpson S."/>
            <person name="Scheffler B."/>
            <person name="Saski C."/>
            <person name="Grover C."/>
            <person name="Hu G."/>
            <person name="Conover J."/>
            <person name="Carlson J."/>
            <person name="Shu S."/>
            <person name="Boston L."/>
            <person name="Williams M."/>
            <person name="Peterson D."/>
            <person name="Mcgee K."/>
            <person name="Jones D."/>
            <person name="Wendel J."/>
            <person name="Stelly D."/>
            <person name="Grimwood J."/>
            <person name="Schmutz J."/>
        </authorList>
    </citation>
    <scope>NUCLEOTIDE SEQUENCE [LARGE SCALE GENOMIC DNA]</scope>
    <source>
        <strain evidence="1">7179.01</strain>
    </source>
</reference>
<name>A0A5D2KLB7_GOSTO</name>
<evidence type="ECO:0000313" key="1">
    <source>
        <dbReference type="EMBL" id="TYH67599.1"/>
    </source>
</evidence>
<accession>A0A5D2KLB7</accession>
<gene>
    <name evidence="1" type="ORF">ES332_D06G199300v1</name>
</gene>